<dbReference type="EMBL" id="JBHSAW010000025">
    <property type="protein sequence ID" value="MFC4097876.1"/>
    <property type="molecule type" value="Genomic_DNA"/>
</dbReference>
<dbReference type="InterPro" id="IPR025362">
    <property type="entry name" value="DUF4266"/>
</dbReference>
<evidence type="ECO:0000313" key="2">
    <source>
        <dbReference type="EMBL" id="MFC4097876.1"/>
    </source>
</evidence>
<gene>
    <name evidence="2" type="ORF">ACFOUT_18475</name>
</gene>
<dbReference type="Proteomes" id="UP001595814">
    <property type="component" value="Unassembled WGS sequence"/>
</dbReference>
<proteinExistence type="predicted"/>
<sequence>MGKLTVLLALSGLMFTSCLTVKEYQKVNLNDPDMVLTDKKVDRNLNVMHSYREGSVGANGGKTGGGCGCN</sequence>
<evidence type="ECO:0000313" key="3">
    <source>
        <dbReference type="Proteomes" id="UP001595814"/>
    </source>
</evidence>
<protein>
    <submittedName>
        <fullName evidence="2">DUF4266 domain-containing protein</fullName>
    </submittedName>
</protein>
<feature type="domain" description="DUF4266" evidence="1">
    <location>
        <begin position="21"/>
        <end position="70"/>
    </location>
</feature>
<name>A0ABV8JVR0_9FLAO</name>
<keyword evidence="3" id="KW-1185">Reference proteome</keyword>
<evidence type="ECO:0000259" key="1">
    <source>
        <dbReference type="Pfam" id="PF14086"/>
    </source>
</evidence>
<comment type="caution">
    <text evidence="2">The sequence shown here is derived from an EMBL/GenBank/DDBJ whole genome shotgun (WGS) entry which is preliminary data.</text>
</comment>
<reference evidence="3" key="1">
    <citation type="journal article" date="2019" name="Int. J. Syst. Evol. Microbiol.">
        <title>The Global Catalogue of Microorganisms (GCM) 10K type strain sequencing project: providing services to taxonomists for standard genome sequencing and annotation.</title>
        <authorList>
            <consortium name="The Broad Institute Genomics Platform"/>
            <consortium name="The Broad Institute Genome Sequencing Center for Infectious Disease"/>
            <person name="Wu L."/>
            <person name="Ma J."/>
        </authorList>
    </citation>
    <scope>NUCLEOTIDE SEQUENCE [LARGE SCALE GENOMIC DNA]</scope>
    <source>
        <strain evidence="3">CECT 7477</strain>
    </source>
</reference>
<organism evidence="2 3">
    <name type="scientific">Euzebyella saccharophila</name>
    <dbReference type="NCBI Taxonomy" id="679664"/>
    <lineage>
        <taxon>Bacteria</taxon>
        <taxon>Pseudomonadati</taxon>
        <taxon>Bacteroidota</taxon>
        <taxon>Flavobacteriia</taxon>
        <taxon>Flavobacteriales</taxon>
        <taxon>Flavobacteriaceae</taxon>
        <taxon>Euzebyella</taxon>
    </lineage>
</organism>
<dbReference type="Pfam" id="PF14086">
    <property type="entry name" value="DUF4266"/>
    <property type="match status" value="1"/>
</dbReference>
<accession>A0ABV8JVR0</accession>
<dbReference type="RefSeq" id="WP_192462966.1">
    <property type="nucleotide sequence ID" value="NZ_JACYFJ010000005.1"/>
</dbReference>
<dbReference type="PROSITE" id="PS51257">
    <property type="entry name" value="PROKAR_LIPOPROTEIN"/>
    <property type="match status" value="1"/>
</dbReference>